<reference evidence="1 2" key="2">
    <citation type="journal article" date="2022" name="Mol. Ecol. Resour.">
        <title>The genomes of chicory, endive, great burdock and yacon provide insights into Asteraceae paleo-polyploidization history and plant inulin production.</title>
        <authorList>
            <person name="Fan W."/>
            <person name="Wang S."/>
            <person name="Wang H."/>
            <person name="Wang A."/>
            <person name="Jiang F."/>
            <person name="Liu H."/>
            <person name="Zhao H."/>
            <person name="Xu D."/>
            <person name="Zhang Y."/>
        </authorList>
    </citation>
    <scope>NUCLEOTIDE SEQUENCE [LARGE SCALE GENOMIC DNA]</scope>
    <source>
        <strain evidence="2">cv. Yunnan</strain>
        <tissue evidence="1">Leaves</tissue>
    </source>
</reference>
<accession>A0ACB9JI58</accession>
<evidence type="ECO:0000313" key="2">
    <source>
        <dbReference type="Proteomes" id="UP001056120"/>
    </source>
</evidence>
<sequence>MHASIKRTAIVEASPNLYPLDPMIEDGPIAAQPQTVGTVKAADQGVTETENLSEPGGTHINGEGRTYGISDSHRKAIAERLSVSNSICSEETVNWCPGEWDYFNDLCISLGLDPDYCIEDVESDTENGTTQFFSDLMKSGRPNTNHWPLNGFVGCDIWTVWDMGQQKTIFCLLWSWLANSLKPMWVLFWHFRVDVMAQKDSPKCDIRFIREEAHVGVSLGKPMALFSAHFLGPMHGCLDIQLLYYPIDSHACALDPVEGGIHSSLGTNGGNRASDGNPISNGSRSHREAQQVSMPKMVEISCFPPVGESTVLDTEMDGLKHPSRSLIKISPAVKQFPSRVTKFPVSYQWKPPFCSHCVTFGHSLQQCKNKPRPMEEVESTHPSISPPSPVLETVTGGLSATPAVTKQRAPIVNEDGFTTVTRRKKVGPIKVQGRKQKTVRVKAATQQYKHVRPTSRQASAGLSEKQMGKAPQVNQGANNHGVLKTPTMVPNATKKVSSGFNFARAVQDDLYPSDQSVKDGMDLDVIRPKDGQIEECQSNQKRVGDLFLGSESMVCQMNREHIEGVRVLPASVLSSPGLGGSLSTSPFLLGPGHSGKSYGISEEQKRAIADRLKSTGSISMDIVDQWCPGQWDFFNDHCTLMGLDPDYCIEDVESDTENGTAQFFSAQMKVGMPKVPSSNQPPPLNESSFHLSRAALVKIICNLLVLGSGSHSAWIRAHQSNLFISLGIRKSRRSRNFVKVEVRILFKPMRLRGGPWPTWDNSMVSVGAVPVSPVGCLFWNLGCGTLADWDMGLHVKKQAQDGIFLRKPIAFHSAHSKGPLFRFLVILFWDCNLVNSDESEVTPPSGVHHAHSPDSAKPRDEDFEADGISGNKPRKSSSTRRGSPYAKPVSSGPIRSTGTRAGRKDRHLSRYTPSLADLRVKEFIRETAEISPMEVPLSMKFPQSDNLGIALTCNLVTNDGMRVSGESYTVGVSHPQGGLTGGDTTMYEMNLDIGKMMDFAYDRNLSPQLEPGRAVQSVWNSPISASAAAQKKAAPAADQNNNTQCVGPGTAPRPTSYKPKNVSTGFNYSRAVQGGKASSVQHSGSPPVAADRTEPWPPSHSTAPLVSGISSASMSRAMDIDTSNRFSVLDIPSSIKFNKLVESHDDLYPPDQGLVDGMDVDPNRPKCRDNEVCQLNREHAVVSRILPVSITSPHLSGENSSSFLIGPGCSGKSYGISDEQKTIIATRLKNEGSVSVDIVDQWCPGQWDYFNDLCTIMGLDPDYCIEDVESDDENGTAQFFAAQMKVGMPKMVSKLPNFKFYGELKCGGFIDSRPWIVINFVGHLFWLFRLLRWATYGSECLEGQWAAREFSIRDTNLSSGPNPRDIQKPNSKYIRSNGGPTFAPDLASMRTARATPSGQGTNPIEVVDPKHSSSELNKGGTRSREEPNLSSGQGMGCSMSIPAAGGPRKSFSDPTKATAMETSDPFMEGSTPVPSSTAYGTHSPRRDGSATQAIIWDAPNSQFSPSERSSMRDDDNSGTTEVVINPKGYQALHAVNTTNDPGVDSEGFTVVNRRKKRNGIKVQNKKQKSVMIKPINQQNKHSQKHDMLGNKVSGYNIGTQSVSVQKDTSNQVNAKSQAGIQNSGGRKSKGFDFSRAINGSVGTPKPAQHVHKSSTSVSRSPSDRSPTGPVLEVNGTGCRPLSPPCSSTVSGSGTSPCGDHFAPIQHGSNTSQQPKPLVANQ</sequence>
<keyword evidence="2" id="KW-1185">Reference proteome</keyword>
<protein>
    <submittedName>
        <fullName evidence="1">Uncharacterized protein</fullName>
    </submittedName>
</protein>
<name>A0ACB9JI58_9ASTR</name>
<comment type="caution">
    <text evidence="1">The sequence shown here is derived from an EMBL/GenBank/DDBJ whole genome shotgun (WGS) entry which is preliminary data.</text>
</comment>
<organism evidence="1 2">
    <name type="scientific">Smallanthus sonchifolius</name>
    <dbReference type="NCBI Taxonomy" id="185202"/>
    <lineage>
        <taxon>Eukaryota</taxon>
        <taxon>Viridiplantae</taxon>
        <taxon>Streptophyta</taxon>
        <taxon>Embryophyta</taxon>
        <taxon>Tracheophyta</taxon>
        <taxon>Spermatophyta</taxon>
        <taxon>Magnoliopsida</taxon>
        <taxon>eudicotyledons</taxon>
        <taxon>Gunneridae</taxon>
        <taxon>Pentapetalae</taxon>
        <taxon>asterids</taxon>
        <taxon>campanulids</taxon>
        <taxon>Asterales</taxon>
        <taxon>Asteraceae</taxon>
        <taxon>Asteroideae</taxon>
        <taxon>Heliantheae alliance</taxon>
        <taxon>Millerieae</taxon>
        <taxon>Smallanthus</taxon>
    </lineage>
</organism>
<proteinExistence type="predicted"/>
<gene>
    <name evidence="1" type="ORF">L1987_07751</name>
</gene>
<reference evidence="2" key="1">
    <citation type="journal article" date="2022" name="Mol. Ecol. Resour.">
        <title>The genomes of chicory, endive, great burdock and yacon provide insights into Asteraceae palaeo-polyploidization history and plant inulin production.</title>
        <authorList>
            <person name="Fan W."/>
            <person name="Wang S."/>
            <person name="Wang H."/>
            <person name="Wang A."/>
            <person name="Jiang F."/>
            <person name="Liu H."/>
            <person name="Zhao H."/>
            <person name="Xu D."/>
            <person name="Zhang Y."/>
        </authorList>
    </citation>
    <scope>NUCLEOTIDE SEQUENCE [LARGE SCALE GENOMIC DNA]</scope>
    <source>
        <strain evidence="2">cv. Yunnan</strain>
    </source>
</reference>
<dbReference type="Proteomes" id="UP001056120">
    <property type="component" value="Linkage Group LG03"/>
</dbReference>
<dbReference type="EMBL" id="CM042020">
    <property type="protein sequence ID" value="KAI3820208.1"/>
    <property type="molecule type" value="Genomic_DNA"/>
</dbReference>
<evidence type="ECO:0000313" key="1">
    <source>
        <dbReference type="EMBL" id="KAI3820208.1"/>
    </source>
</evidence>